<protein>
    <submittedName>
        <fullName evidence="1">Pilus assembly protein PilP</fullName>
    </submittedName>
</protein>
<dbReference type="PIRSF" id="PIRSF016481">
    <property type="entry name" value="Pilus_assembly_PilP"/>
    <property type="match status" value="1"/>
</dbReference>
<proteinExistence type="predicted"/>
<organism evidence="1 2">
    <name type="scientific">Massilia eurypsychrophila</name>
    <dbReference type="NCBI Taxonomy" id="1485217"/>
    <lineage>
        <taxon>Bacteria</taxon>
        <taxon>Pseudomonadati</taxon>
        <taxon>Pseudomonadota</taxon>
        <taxon>Betaproteobacteria</taxon>
        <taxon>Burkholderiales</taxon>
        <taxon>Oxalobacteraceae</taxon>
        <taxon>Telluria group</taxon>
        <taxon>Massilia</taxon>
    </lineage>
</organism>
<evidence type="ECO:0000313" key="1">
    <source>
        <dbReference type="EMBL" id="PIL44196.1"/>
    </source>
</evidence>
<name>A0A2G8TDR3_9BURK</name>
<dbReference type="Gene3D" id="2.30.30.830">
    <property type="match status" value="1"/>
</dbReference>
<dbReference type="OrthoDB" id="5296580at2"/>
<reference evidence="1 2" key="1">
    <citation type="submission" date="2017-10" db="EMBL/GenBank/DDBJ databases">
        <title>Massilia psychrophilum sp. nov., a novel purple-pigmented bacterium isolated from Tianshan glacier, Xinjiang Municipality, China.</title>
        <authorList>
            <person name="Wang H."/>
        </authorList>
    </citation>
    <scope>NUCLEOTIDE SEQUENCE [LARGE SCALE GENOMIC DNA]</scope>
    <source>
        <strain evidence="1 2">JCM 30074</strain>
    </source>
</reference>
<dbReference type="AlphaFoldDB" id="A0A2G8TDR3"/>
<gene>
    <name evidence="1" type="ORF">CR105_15440</name>
</gene>
<accession>A0A2G8TDR3</accession>
<sequence length="178" mass="19695">MIRTVAPLMAALLLAGCSDSDVKEVQDWMAQVKKDTRVSVVPIAEPKTFIPFAYAAQEAVDPYSPDKLLAELARAAEKSDARYKPDMDRRKELLESYPLDTFTMVGVIQKAGTTYALLQIDRAVHQVKPGQRIGQNYGLVTGVSEGAINIKEVVQDAGGEWVERLSKLELQESKETKK</sequence>
<dbReference type="PROSITE" id="PS51257">
    <property type="entry name" value="PROKAR_LIPOPROTEIN"/>
    <property type="match status" value="1"/>
</dbReference>
<dbReference type="Pfam" id="PF04351">
    <property type="entry name" value="PilP"/>
    <property type="match status" value="1"/>
</dbReference>
<comment type="caution">
    <text evidence="1">The sequence shown here is derived from an EMBL/GenBank/DDBJ whole genome shotgun (WGS) entry which is preliminary data.</text>
</comment>
<dbReference type="InterPro" id="IPR007446">
    <property type="entry name" value="PilP"/>
</dbReference>
<dbReference type="Proteomes" id="UP000230390">
    <property type="component" value="Unassembled WGS sequence"/>
</dbReference>
<keyword evidence="2" id="KW-1185">Reference proteome</keyword>
<evidence type="ECO:0000313" key="2">
    <source>
        <dbReference type="Proteomes" id="UP000230390"/>
    </source>
</evidence>
<dbReference type="EMBL" id="PDOC01000009">
    <property type="protein sequence ID" value="PIL44196.1"/>
    <property type="molecule type" value="Genomic_DNA"/>
</dbReference>